<keyword evidence="9 12" id="KW-1133">Transmembrane helix</keyword>
<gene>
    <name evidence="15" type="ORF">KI809_03315</name>
</gene>
<dbReference type="SMART" id="SM00065">
    <property type="entry name" value="GAF"/>
    <property type="match status" value="1"/>
</dbReference>
<dbReference type="PROSITE" id="PS50109">
    <property type="entry name" value="HIS_KIN"/>
    <property type="match status" value="1"/>
</dbReference>
<evidence type="ECO:0000259" key="14">
    <source>
        <dbReference type="PROSITE" id="PS50110"/>
    </source>
</evidence>
<reference evidence="15 16" key="1">
    <citation type="submission" date="2021-05" db="EMBL/GenBank/DDBJ databases">
        <title>The draft genome of Geobacter pelophilus DSM 12255.</title>
        <authorList>
            <person name="Xu Z."/>
            <person name="Masuda Y."/>
            <person name="Itoh H."/>
            <person name="Senoo K."/>
        </authorList>
    </citation>
    <scope>NUCLEOTIDE SEQUENCE [LARGE SCALE GENOMIC DNA]</scope>
    <source>
        <strain evidence="15 16">DSM 12255</strain>
    </source>
</reference>
<evidence type="ECO:0000313" key="15">
    <source>
        <dbReference type="EMBL" id="MBT0663321.1"/>
    </source>
</evidence>
<evidence type="ECO:0000256" key="6">
    <source>
        <dbReference type="ARBA" id="ARBA00022679"/>
    </source>
</evidence>
<dbReference type="InterPro" id="IPR005467">
    <property type="entry name" value="His_kinase_dom"/>
</dbReference>
<dbReference type="Pfam" id="PF02518">
    <property type="entry name" value="HATPase_c"/>
    <property type="match status" value="1"/>
</dbReference>
<dbReference type="Pfam" id="PF00512">
    <property type="entry name" value="HisKA"/>
    <property type="match status" value="1"/>
</dbReference>
<sequence>MTESPFHKLKRKILAGVATIVLAVASISAWNFTDEYRHTIETAKRMTAGYAKALAEHAESALAESDLVLKGIIRETASDGPLAAMDQKRLFDVITHYSEGAPQIGMVFLVNRNGLLFMNSNAFPPKQVDVADREYFRHFSAHPETDLYISDPLFSRLTSQWRFNLMRPIRGKGNNIDSLVSVGFNTDYFKNFFPQESMGKEGRILLVKDDGTPIVNEPGGEAEYKFNFAKTPLFVKHLPQAPAGTYFLKAGIIHPEPRIVSYHRLKRFPVIAVVSIAKNEVLSAWYRRTVSTVLLLAALSAAAIFLVRMLFKHLDRLHLSQTTISDQQQQLKTRLTLLENIATGVELPTILDQVVLMVEAEYPGSLCSILLADEAGERLRHGAAPSLPDFYNKAVDGLPIGPRIGSCGTAAYTRKRVVVEKIEGHPYWKGFAPAGEAGLKSCWSEPIISSAHELLGTFAIYHREEKSPDDKALHLIESAAHLAAIAIGRVRQEEARQKLESKLLHMQKIEAVGQLAGGIAHDFNNLLTPIIAYADMLCYSLRHDDNDRRKAENILSAGHKAKELTQKLLTFGRKQNLLMEPHDLNDIVRSFQDIMRRTIRENIAIGLSLAEPHAFVSVDRGQIEQILLNLLVNAQDAIEGKGEIRIETGHVLLDDEYARLHPGMHSGRHILLAFTDTGCGMSEELAKHVFEPFFTTKPVGHGTGLGLATVYGIVKQHNGYIKMSSKVEVGTAFIIYLPEYVGESSAASLQLPAAADHAASPVFGRKTILLVEDNIMVREMMGEILSSNGYLVLEAESPAIAVSMASAPENHIDLLVSDVIMPEMNGRELYEIISKGHEALPVLFVSGYTSDILDQDKAMVNEISFLPKPFTVEQFLKQVNIMLHQP</sequence>
<dbReference type="AlphaFoldDB" id="A0AAW4L516"/>
<dbReference type="Gene3D" id="3.40.50.2300">
    <property type="match status" value="1"/>
</dbReference>
<evidence type="ECO:0000259" key="13">
    <source>
        <dbReference type="PROSITE" id="PS50109"/>
    </source>
</evidence>
<feature type="modified residue" description="4-aspartylphosphate" evidence="11">
    <location>
        <position position="818"/>
    </location>
</feature>
<dbReference type="CDD" id="cd12914">
    <property type="entry name" value="PDC1_DGC_like"/>
    <property type="match status" value="1"/>
</dbReference>
<dbReference type="Proteomes" id="UP000811899">
    <property type="component" value="Unassembled WGS sequence"/>
</dbReference>
<feature type="transmembrane region" description="Helical" evidence="12">
    <location>
        <begin position="293"/>
        <end position="311"/>
    </location>
</feature>
<dbReference type="SUPFAM" id="SSF47384">
    <property type="entry name" value="Homodimeric domain of signal transducing histidine kinase"/>
    <property type="match status" value="1"/>
</dbReference>
<accession>A0AAW4L516</accession>
<dbReference type="SMART" id="SM00388">
    <property type="entry name" value="HisKA"/>
    <property type="match status" value="1"/>
</dbReference>
<evidence type="ECO:0000256" key="11">
    <source>
        <dbReference type="PROSITE-ProRule" id="PRU00169"/>
    </source>
</evidence>
<dbReference type="Gene3D" id="3.30.450.20">
    <property type="entry name" value="PAS domain"/>
    <property type="match status" value="2"/>
</dbReference>
<dbReference type="InterPro" id="IPR033479">
    <property type="entry name" value="dCache_1"/>
</dbReference>
<evidence type="ECO:0000256" key="4">
    <source>
        <dbReference type="ARBA" id="ARBA00022475"/>
    </source>
</evidence>
<keyword evidence="8" id="KW-0418">Kinase</keyword>
<keyword evidence="5 11" id="KW-0597">Phosphoprotein</keyword>
<dbReference type="SMART" id="SM00448">
    <property type="entry name" value="REC"/>
    <property type="match status" value="1"/>
</dbReference>
<proteinExistence type="predicted"/>
<keyword evidence="16" id="KW-1185">Reference proteome</keyword>
<dbReference type="Gene3D" id="3.30.565.10">
    <property type="entry name" value="Histidine kinase-like ATPase, C-terminal domain"/>
    <property type="match status" value="1"/>
</dbReference>
<dbReference type="GO" id="GO:0000155">
    <property type="term" value="F:phosphorelay sensor kinase activity"/>
    <property type="evidence" value="ECO:0007669"/>
    <property type="project" value="InterPro"/>
</dbReference>
<dbReference type="EMBL" id="JAHCVJ010000001">
    <property type="protein sequence ID" value="MBT0663321.1"/>
    <property type="molecule type" value="Genomic_DNA"/>
</dbReference>
<dbReference type="Pfam" id="PF00072">
    <property type="entry name" value="Response_reg"/>
    <property type="match status" value="1"/>
</dbReference>
<dbReference type="InterPro" id="IPR001789">
    <property type="entry name" value="Sig_transdc_resp-reg_receiver"/>
</dbReference>
<dbReference type="CDD" id="cd12915">
    <property type="entry name" value="PDC2_DGC_like"/>
    <property type="match status" value="1"/>
</dbReference>
<evidence type="ECO:0000256" key="2">
    <source>
        <dbReference type="ARBA" id="ARBA00004651"/>
    </source>
</evidence>
<dbReference type="InterPro" id="IPR004358">
    <property type="entry name" value="Sig_transdc_His_kin-like_C"/>
</dbReference>
<protein>
    <recommendedName>
        <fullName evidence="3">histidine kinase</fullName>
        <ecNumber evidence="3">2.7.13.3</ecNumber>
    </recommendedName>
</protein>
<dbReference type="Pfam" id="PF13185">
    <property type="entry name" value="GAF_2"/>
    <property type="match status" value="1"/>
</dbReference>
<evidence type="ECO:0000256" key="7">
    <source>
        <dbReference type="ARBA" id="ARBA00022692"/>
    </source>
</evidence>
<evidence type="ECO:0000256" key="1">
    <source>
        <dbReference type="ARBA" id="ARBA00000085"/>
    </source>
</evidence>
<organism evidence="15 16">
    <name type="scientific">Geoanaerobacter pelophilus</name>
    <dbReference type="NCBI Taxonomy" id="60036"/>
    <lineage>
        <taxon>Bacteria</taxon>
        <taxon>Pseudomonadati</taxon>
        <taxon>Thermodesulfobacteriota</taxon>
        <taxon>Desulfuromonadia</taxon>
        <taxon>Geobacterales</taxon>
        <taxon>Geobacteraceae</taxon>
        <taxon>Geoanaerobacter</taxon>
    </lineage>
</organism>
<dbReference type="InterPro" id="IPR036097">
    <property type="entry name" value="HisK_dim/P_sf"/>
</dbReference>
<feature type="domain" description="Response regulatory" evidence="14">
    <location>
        <begin position="767"/>
        <end position="883"/>
    </location>
</feature>
<evidence type="ECO:0000256" key="10">
    <source>
        <dbReference type="ARBA" id="ARBA00023136"/>
    </source>
</evidence>
<comment type="subcellular location">
    <subcellularLocation>
        <location evidence="2">Cell membrane</location>
        <topology evidence="2">Multi-pass membrane protein</topology>
    </subcellularLocation>
</comment>
<dbReference type="InterPro" id="IPR011006">
    <property type="entry name" value="CheY-like_superfamily"/>
</dbReference>
<name>A0AAW4L516_9BACT</name>
<dbReference type="PANTHER" id="PTHR43065">
    <property type="entry name" value="SENSOR HISTIDINE KINASE"/>
    <property type="match status" value="1"/>
</dbReference>
<dbReference type="InterPro" id="IPR003661">
    <property type="entry name" value="HisK_dim/P_dom"/>
</dbReference>
<dbReference type="CDD" id="cd00156">
    <property type="entry name" value="REC"/>
    <property type="match status" value="1"/>
</dbReference>
<evidence type="ECO:0000313" key="16">
    <source>
        <dbReference type="Proteomes" id="UP000811899"/>
    </source>
</evidence>
<dbReference type="SMART" id="SM00387">
    <property type="entry name" value="HATPase_c"/>
    <property type="match status" value="1"/>
</dbReference>
<evidence type="ECO:0000256" key="5">
    <source>
        <dbReference type="ARBA" id="ARBA00022553"/>
    </source>
</evidence>
<evidence type="ECO:0000256" key="8">
    <source>
        <dbReference type="ARBA" id="ARBA00022777"/>
    </source>
</evidence>
<evidence type="ECO:0000256" key="3">
    <source>
        <dbReference type="ARBA" id="ARBA00012438"/>
    </source>
</evidence>
<comment type="catalytic activity">
    <reaction evidence="1">
        <text>ATP + protein L-histidine = ADP + protein N-phospho-L-histidine.</text>
        <dbReference type="EC" id="2.7.13.3"/>
    </reaction>
</comment>
<evidence type="ECO:0000256" key="12">
    <source>
        <dbReference type="SAM" id="Phobius"/>
    </source>
</evidence>
<keyword evidence="10 12" id="KW-0472">Membrane</keyword>
<evidence type="ECO:0000256" key="9">
    <source>
        <dbReference type="ARBA" id="ARBA00022989"/>
    </source>
</evidence>
<dbReference type="PRINTS" id="PR00344">
    <property type="entry name" value="BCTRLSENSOR"/>
</dbReference>
<dbReference type="PANTHER" id="PTHR43065:SF42">
    <property type="entry name" value="TWO-COMPONENT SENSOR PPRA"/>
    <property type="match status" value="1"/>
</dbReference>
<dbReference type="InterPro" id="IPR003594">
    <property type="entry name" value="HATPase_dom"/>
</dbReference>
<dbReference type="RefSeq" id="WP_214170068.1">
    <property type="nucleotide sequence ID" value="NZ_JAHCVJ010000001.1"/>
</dbReference>
<dbReference type="InterPro" id="IPR003018">
    <property type="entry name" value="GAF"/>
</dbReference>
<comment type="caution">
    <text evidence="15">The sequence shown here is derived from an EMBL/GenBank/DDBJ whole genome shotgun (WGS) entry which is preliminary data.</text>
</comment>
<keyword evidence="6" id="KW-0808">Transferase</keyword>
<dbReference type="EC" id="2.7.13.3" evidence="3"/>
<keyword evidence="7 12" id="KW-0812">Transmembrane</keyword>
<dbReference type="Gene3D" id="1.10.287.130">
    <property type="match status" value="1"/>
</dbReference>
<dbReference type="InterPro" id="IPR036890">
    <property type="entry name" value="HATPase_C_sf"/>
</dbReference>
<dbReference type="GO" id="GO:0005886">
    <property type="term" value="C:plasma membrane"/>
    <property type="evidence" value="ECO:0007669"/>
    <property type="project" value="UniProtKB-SubCell"/>
</dbReference>
<dbReference type="InterPro" id="IPR029016">
    <property type="entry name" value="GAF-like_dom_sf"/>
</dbReference>
<keyword evidence="4" id="KW-1003">Cell membrane</keyword>
<feature type="domain" description="Histidine kinase" evidence="13">
    <location>
        <begin position="518"/>
        <end position="741"/>
    </location>
</feature>
<dbReference type="SUPFAM" id="SSF55781">
    <property type="entry name" value="GAF domain-like"/>
    <property type="match status" value="1"/>
</dbReference>
<dbReference type="SUPFAM" id="SSF52172">
    <property type="entry name" value="CheY-like"/>
    <property type="match status" value="1"/>
</dbReference>
<dbReference type="Gene3D" id="3.30.450.40">
    <property type="match status" value="1"/>
</dbReference>
<dbReference type="Pfam" id="PF02743">
    <property type="entry name" value="dCache_1"/>
    <property type="match status" value="1"/>
</dbReference>
<dbReference type="PROSITE" id="PS50110">
    <property type="entry name" value="RESPONSE_REGULATORY"/>
    <property type="match status" value="1"/>
</dbReference>
<dbReference type="SUPFAM" id="SSF55874">
    <property type="entry name" value="ATPase domain of HSP90 chaperone/DNA topoisomerase II/histidine kinase"/>
    <property type="match status" value="1"/>
</dbReference>